<feature type="compositionally biased region" description="Basic and acidic residues" evidence="5">
    <location>
        <begin position="54"/>
        <end position="69"/>
    </location>
</feature>
<proteinExistence type="inferred from homology"/>
<keyword evidence="4" id="KW-0539">Nucleus</keyword>
<protein>
    <recommendedName>
        <fullName evidence="6">Ethylene insensitive 3-like DNA-binding domain-containing protein</fullName>
    </recommendedName>
</protein>
<evidence type="ECO:0000256" key="1">
    <source>
        <dbReference type="ARBA" id="ARBA00004123"/>
    </source>
</evidence>
<dbReference type="AlphaFoldDB" id="A0AAN9Q2Y3"/>
<evidence type="ECO:0000313" key="7">
    <source>
        <dbReference type="EMBL" id="KAK7322505.1"/>
    </source>
</evidence>
<dbReference type="GO" id="GO:0003700">
    <property type="term" value="F:DNA-binding transcription factor activity"/>
    <property type="evidence" value="ECO:0007669"/>
    <property type="project" value="InterPro"/>
</dbReference>
<dbReference type="GO" id="GO:0003677">
    <property type="term" value="F:DNA binding"/>
    <property type="evidence" value="ECO:0007669"/>
    <property type="project" value="TreeGrafter"/>
</dbReference>
<dbReference type="GO" id="GO:0005634">
    <property type="term" value="C:nucleus"/>
    <property type="evidence" value="ECO:0007669"/>
    <property type="project" value="UniProtKB-SubCell"/>
</dbReference>
<evidence type="ECO:0000256" key="4">
    <source>
        <dbReference type="ARBA" id="ARBA00023242"/>
    </source>
</evidence>
<dbReference type="InterPro" id="IPR047091">
    <property type="entry name" value="EIN3-like_DNA-bd"/>
</dbReference>
<name>A0AAN9Q2Y3_CANGL</name>
<dbReference type="Pfam" id="PF04873">
    <property type="entry name" value="EIN3_DNA-bd"/>
    <property type="match status" value="1"/>
</dbReference>
<evidence type="ECO:0000256" key="3">
    <source>
        <dbReference type="ARBA" id="ARBA00022745"/>
    </source>
</evidence>
<reference evidence="7 8" key="1">
    <citation type="submission" date="2024-01" db="EMBL/GenBank/DDBJ databases">
        <title>The genomes of 5 underutilized Papilionoideae crops provide insights into root nodulation and disease resistanc.</title>
        <authorList>
            <person name="Jiang F."/>
        </authorList>
    </citation>
    <scope>NUCLEOTIDE SEQUENCE [LARGE SCALE GENOMIC DNA]</scope>
    <source>
        <strain evidence="7">LVBAO_FW01</strain>
        <tissue evidence="7">Leaves</tissue>
    </source>
</reference>
<dbReference type="Gene3D" id="1.10.3180.10">
    <property type="entry name" value="DNA-binding domain of EIN3-like"/>
    <property type="match status" value="2"/>
</dbReference>
<organism evidence="7 8">
    <name type="scientific">Canavalia gladiata</name>
    <name type="common">Sword bean</name>
    <name type="synonym">Dolichos gladiatus</name>
    <dbReference type="NCBI Taxonomy" id="3824"/>
    <lineage>
        <taxon>Eukaryota</taxon>
        <taxon>Viridiplantae</taxon>
        <taxon>Streptophyta</taxon>
        <taxon>Embryophyta</taxon>
        <taxon>Tracheophyta</taxon>
        <taxon>Spermatophyta</taxon>
        <taxon>Magnoliopsida</taxon>
        <taxon>eudicotyledons</taxon>
        <taxon>Gunneridae</taxon>
        <taxon>Pentapetalae</taxon>
        <taxon>rosids</taxon>
        <taxon>fabids</taxon>
        <taxon>Fabales</taxon>
        <taxon>Fabaceae</taxon>
        <taxon>Papilionoideae</taxon>
        <taxon>50 kb inversion clade</taxon>
        <taxon>NPAAA clade</taxon>
        <taxon>indigoferoid/millettioid clade</taxon>
        <taxon>Phaseoleae</taxon>
        <taxon>Canavalia</taxon>
    </lineage>
</organism>
<comment type="similarity">
    <text evidence="2">Belongs to the EIN3 family.</text>
</comment>
<feature type="region of interest" description="Disordered" evidence="5">
    <location>
        <begin position="54"/>
        <end position="73"/>
    </location>
</feature>
<dbReference type="PANTHER" id="PTHR33305">
    <property type="entry name" value="ETHYLENE INSENSITIVE 3-LIKE 2 PROTEIN"/>
    <property type="match status" value="1"/>
</dbReference>
<feature type="domain" description="Ethylene insensitive 3-like DNA-binding" evidence="6">
    <location>
        <begin position="36"/>
        <end position="170"/>
    </location>
</feature>
<comment type="subcellular location">
    <subcellularLocation>
        <location evidence="1">Nucleus</location>
    </subcellularLocation>
</comment>
<accession>A0AAN9Q2Y3</accession>
<dbReference type="EMBL" id="JAYMYQ010000006">
    <property type="protein sequence ID" value="KAK7322505.1"/>
    <property type="molecule type" value="Genomic_DNA"/>
</dbReference>
<dbReference type="GO" id="GO:0009873">
    <property type="term" value="P:ethylene-activated signaling pathway"/>
    <property type="evidence" value="ECO:0007669"/>
    <property type="project" value="UniProtKB-KW"/>
</dbReference>
<evidence type="ECO:0000256" key="5">
    <source>
        <dbReference type="SAM" id="MobiDB-lite"/>
    </source>
</evidence>
<dbReference type="PANTHER" id="PTHR33305:SF11">
    <property type="entry name" value="PROTEIN ETHYLENE INSENSITIVE 3"/>
    <property type="match status" value="1"/>
</dbReference>
<evidence type="ECO:0000256" key="2">
    <source>
        <dbReference type="ARBA" id="ARBA00009416"/>
    </source>
</evidence>
<keyword evidence="3" id="KW-0936">Ethylene signaling pathway</keyword>
<keyword evidence="8" id="KW-1185">Reference proteome</keyword>
<comment type="caution">
    <text evidence="7">The sequence shown here is derived from an EMBL/GenBank/DDBJ whole genome shotgun (WGS) entry which is preliminary data.</text>
</comment>
<dbReference type="InterPro" id="IPR023278">
    <property type="entry name" value="Ethylene_insens-like_DNA-bd"/>
</dbReference>
<evidence type="ECO:0000259" key="6">
    <source>
        <dbReference type="Pfam" id="PF04873"/>
    </source>
</evidence>
<evidence type="ECO:0000313" key="8">
    <source>
        <dbReference type="Proteomes" id="UP001367508"/>
    </source>
</evidence>
<gene>
    <name evidence="7" type="ORF">VNO77_25887</name>
</gene>
<dbReference type="Proteomes" id="UP001367508">
    <property type="component" value="Unassembled WGS sequence"/>
</dbReference>
<dbReference type="InterPro" id="IPR006957">
    <property type="entry name" value="EIN3"/>
</dbReference>
<sequence length="496" mass="54732">MNYMGDGVLEASISTKIEEETRVNEDNRGKKKLSIEELETRMWRDRMLLRKLKEERREREKGQSMEQLKKKTMSRAQDSVLKNMLKMMEICGVRGFVYGIIPEKGKPVSGASDNLRAWWKEKVKFDRNGPTAISRYDEESGLHGINDTLCGDSSSAYTLHDLPDTTLGTLQDKLTAKETAIWMAVIKREELLAKKMYPQMFPPPPDPDHDHVAAPLRRPNLFIEGTNYENEGNGDCKNVVVVVGEPNNTLSSAAAASNVANSSDNNMLPINKNNMPSENGANKRKADSVESITIPHEAYSCHNSQCPFHENISIGFNDRNARNNHQLTCQFSGTISTVQMVGGSKSQLGSSNLDGQSWHTSAQVLNQNQTLGGASDNSGDMLSDLMDIYTAGFQQKRVTSAGSGTSNMSIIPLGANQNVQPQMDKNFFGQRVGGVSGYKLPSQVSNVYANVSTSSDPLFDLDAFGSQSDNGATFNYPFMDSHLGATPGQDFLWLYN</sequence>